<dbReference type="Proteomes" id="UP001213000">
    <property type="component" value="Unassembled WGS sequence"/>
</dbReference>
<sequence length="167" mass="18239">MSSDSSLPPPVFLVPVLISTNTPSPLCLSPALYPSCACVTAPIPEFSTPITSALSMPQKTCVPQISEPFSVQISTSNMSGTEFNGQIPSECLRRRTSSLPTLNAPKVDVMGDPETPSSHQQKRDANRLAHRASISYGELRRKAIHKKRASLNLREEFVKMESKPCQE</sequence>
<gene>
    <name evidence="2" type="ORF">NP233_g4894</name>
</gene>
<protein>
    <submittedName>
        <fullName evidence="2">Uncharacterized protein</fullName>
    </submittedName>
</protein>
<evidence type="ECO:0000256" key="1">
    <source>
        <dbReference type="SAM" id="MobiDB-lite"/>
    </source>
</evidence>
<name>A0AAD5VTV1_9AGAR</name>
<organism evidence="2 3">
    <name type="scientific">Leucocoprinus birnbaumii</name>
    <dbReference type="NCBI Taxonomy" id="56174"/>
    <lineage>
        <taxon>Eukaryota</taxon>
        <taxon>Fungi</taxon>
        <taxon>Dikarya</taxon>
        <taxon>Basidiomycota</taxon>
        <taxon>Agaricomycotina</taxon>
        <taxon>Agaricomycetes</taxon>
        <taxon>Agaricomycetidae</taxon>
        <taxon>Agaricales</taxon>
        <taxon>Agaricineae</taxon>
        <taxon>Agaricaceae</taxon>
        <taxon>Leucocoprinus</taxon>
    </lineage>
</organism>
<dbReference type="EMBL" id="JANIEX010000275">
    <property type="protein sequence ID" value="KAJ3569676.1"/>
    <property type="molecule type" value="Genomic_DNA"/>
</dbReference>
<evidence type="ECO:0000313" key="2">
    <source>
        <dbReference type="EMBL" id="KAJ3569676.1"/>
    </source>
</evidence>
<keyword evidence="3" id="KW-1185">Reference proteome</keyword>
<accession>A0AAD5VTV1</accession>
<feature type="region of interest" description="Disordered" evidence="1">
    <location>
        <begin position="98"/>
        <end position="128"/>
    </location>
</feature>
<evidence type="ECO:0000313" key="3">
    <source>
        <dbReference type="Proteomes" id="UP001213000"/>
    </source>
</evidence>
<comment type="caution">
    <text evidence="2">The sequence shown here is derived from an EMBL/GenBank/DDBJ whole genome shotgun (WGS) entry which is preliminary data.</text>
</comment>
<dbReference type="AlphaFoldDB" id="A0AAD5VTV1"/>
<proteinExistence type="predicted"/>
<reference evidence="2" key="1">
    <citation type="submission" date="2022-07" db="EMBL/GenBank/DDBJ databases">
        <title>Genome Sequence of Leucocoprinus birnbaumii.</title>
        <authorList>
            <person name="Buettner E."/>
        </authorList>
    </citation>
    <scope>NUCLEOTIDE SEQUENCE</scope>
    <source>
        <strain evidence="2">VT141</strain>
    </source>
</reference>